<keyword evidence="2" id="KW-1185">Reference proteome</keyword>
<protein>
    <submittedName>
        <fullName evidence="1">Uncharacterized protein</fullName>
    </submittedName>
</protein>
<dbReference type="EMBL" id="CP133615">
    <property type="protein sequence ID" value="WMV24894.1"/>
    <property type="molecule type" value="Genomic_DNA"/>
</dbReference>
<accession>A0AAF0TMJ6</accession>
<reference evidence="1" key="1">
    <citation type="submission" date="2023-08" db="EMBL/GenBank/DDBJ databases">
        <title>A de novo genome assembly of Solanum verrucosum Schlechtendal, a Mexican diploid species geographically isolated from the other diploid A-genome species in potato relatives.</title>
        <authorList>
            <person name="Hosaka K."/>
        </authorList>
    </citation>
    <scope>NUCLEOTIDE SEQUENCE</scope>
    <source>
        <tissue evidence="1">Young leaves</tissue>
    </source>
</reference>
<sequence length="9" mass="1152">MRLISFTRE</sequence>
<evidence type="ECO:0000313" key="2">
    <source>
        <dbReference type="Proteomes" id="UP001234989"/>
    </source>
</evidence>
<name>A0AAF0TMJ6_SOLVR</name>
<evidence type="ECO:0000313" key="1">
    <source>
        <dbReference type="EMBL" id="WMV24894.1"/>
    </source>
</evidence>
<gene>
    <name evidence="1" type="ORF">MTR67_018279</name>
</gene>
<dbReference type="Proteomes" id="UP001234989">
    <property type="component" value="Chromosome 4"/>
</dbReference>
<organism evidence="1 2">
    <name type="scientific">Solanum verrucosum</name>
    <dbReference type="NCBI Taxonomy" id="315347"/>
    <lineage>
        <taxon>Eukaryota</taxon>
        <taxon>Viridiplantae</taxon>
        <taxon>Streptophyta</taxon>
        <taxon>Embryophyta</taxon>
        <taxon>Tracheophyta</taxon>
        <taxon>Spermatophyta</taxon>
        <taxon>Magnoliopsida</taxon>
        <taxon>eudicotyledons</taxon>
        <taxon>Gunneridae</taxon>
        <taxon>Pentapetalae</taxon>
        <taxon>asterids</taxon>
        <taxon>lamiids</taxon>
        <taxon>Solanales</taxon>
        <taxon>Solanaceae</taxon>
        <taxon>Solanoideae</taxon>
        <taxon>Solaneae</taxon>
        <taxon>Solanum</taxon>
    </lineage>
</organism>
<proteinExistence type="predicted"/>